<evidence type="ECO:0000259" key="1">
    <source>
        <dbReference type="Pfam" id="PF11823"/>
    </source>
</evidence>
<dbReference type="Proteomes" id="UP000649345">
    <property type="component" value="Unassembled WGS sequence"/>
</dbReference>
<organism evidence="2 3">
    <name type="scientific">Anaerosacchariphilus hominis</name>
    <dbReference type="NCBI Taxonomy" id="2763017"/>
    <lineage>
        <taxon>Bacteria</taxon>
        <taxon>Bacillati</taxon>
        <taxon>Bacillota</taxon>
        <taxon>Clostridia</taxon>
        <taxon>Lachnospirales</taxon>
        <taxon>Lachnospiraceae</taxon>
        <taxon>Anaerosacchariphilus</taxon>
    </lineage>
</organism>
<protein>
    <submittedName>
        <fullName evidence="2">DUF3343 domain-containing protein</fullName>
    </submittedName>
</protein>
<evidence type="ECO:0000313" key="2">
    <source>
        <dbReference type="EMBL" id="MBC5659055.1"/>
    </source>
</evidence>
<reference evidence="2" key="1">
    <citation type="submission" date="2020-08" db="EMBL/GenBank/DDBJ databases">
        <title>Genome public.</title>
        <authorList>
            <person name="Liu C."/>
            <person name="Sun Q."/>
        </authorList>
    </citation>
    <scope>NUCLEOTIDE SEQUENCE</scope>
    <source>
        <strain evidence="2">NSJ-68</strain>
    </source>
</reference>
<dbReference type="AlphaFoldDB" id="A0A923LAM2"/>
<dbReference type="EMBL" id="JACOOR010000002">
    <property type="protein sequence ID" value="MBC5659055.1"/>
    <property type="molecule type" value="Genomic_DNA"/>
</dbReference>
<gene>
    <name evidence="2" type="ORF">H8S44_04625</name>
</gene>
<comment type="caution">
    <text evidence="2">The sequence shown here is derived from an EMBL/GenBank/DDBJ whole genome shotgun (WGS) entry which is preliminary data.</text>
</comment>
<dbReference type="Pfam" id="PF11823">
    <property type="entry name" value="Se_S_carrier"/>
    <property type="match status" value="1"/>
</dbReference>
<accession>A0A923LAM2</accession>
<evidence type="ECO:0000313" key="3">
    <source>
        <dbReference type="Proteomes" id="UP000649345"/>
    </source>
</evidence>
<dbReference type="RefSeq" id="WP_186873069.1">
    <property type="nucleotide sequence ID" value="NZ_JACOOR010000002.1"/>
</dbReference>
<proteinExistence type="predicted"/>
<keyword evidence="3" id="KW-1185">Reference proteome</keyword>
<feature type="domain" description="Putative Se/S carrier protein-like" evidence="1">
    <location>
        <begin position="8"/>
        <end position="74"/>
    </location>
</feature>
<sequence length="78" mass="8806">MRKKTEALVISFGTTTEAMKMERHCEKEGLPGRLIPIPREITAGCGMAWKAKPGEKELLQQAMLEAAIRWEGMYTLEL</sequence>
<name>A0A923LAM2_9FIRM</name>
<dbReference type="InterPro" id="IPR021778">
    <property type="entry name" value="Se/S_carrier-like"/>
</dbReference>